<dbReference type="Pfam" id="PF00015">
    <property type="entry name" value="MCPsignal"/>
    <property type="match status" value="1"/>
</dbReference>
<dbReference type="Proteomes" id="UP000093482">
    <property type="component" value="Unassembled WGS sequence"/>
</dbReference>
<dbReference type="PANTHER" id="PTHR32089">
    <property type="entry name" value="METHYL-ACCEPTING CHEMOTAXIS PROTEIN MCPB"/>
    <property type="match status" value="1"/>
</dbReference>
<evidence type="ECO:0000256" key="1">
    <source>
        <dbReference type="ARBA" id="ARBA00023224"/>
    </source>
</evidence>
<dbReference type="AlphaFoldDB" id="A0A1C0YV11"/>
<organism evidence="4 5">
    <name type="scientific">Caryophanon latum</name>
    <dbReference type="NCBI Taxonomy" id="33977"/>
    <lineage>
        <taxon>Bacteria</taxon>
        <taxon>Bacillati</taxon>
        <taxon>Bacillota</taxon>
        <taxon>Bacilli</taxon>
        <taxon>Bacillales</taxon>
        <taxon>Caryophanaceae</taxon>
        <taxon>Caryophanon</taxon>
    </lineage>
</organism>
<dbReference type="GO" id="GO:0007165">
    <property type="term" value="P:signal transduction"/>
    <property type="evidence" value="ECO:0007669"/>
    <property type="project" value="UniProtKB-KW"/>
</dbReference>
<dbReference type="OrthoDB" id="266313at2"/>
<proteinExistence type="predicted"/>
<dbReference type="RefSeq" id="WP_066463982.1">
    <property type="nucleotide sequence ID" value="NZ_MATO01000032.1"/>
</dbReference>
<evidence type="ECO:0000256" key="2">
    <source>
        <dbReference type="PROSITE-ProRule" id="PRU00284"/>
    </source>
</evidence>
<comment type="caution">
    <text evidence="4">The sequence shown here is derived from an EMBL/GenBank/DDBJ whole genome shotgun (WGS) entry which is preliminary data.</text>
</comment>
<feature type="domain" description="Methyl-accepting transducer" evidence="3">
    <location>
        <begin position="108"/>
        <end position="280"/>
    </location>
</feature>
<sequence>MNALEAKALDTTVQFYVEQAATIKQLFNDDVEIVVTDRSKVLEQIQSDEIPIESSKGRTLQPNEPLMQVMRSKKSQVMYIPKELYGAPLIATMVPFCNKAGEVVGGLAISRSTSKQTILTEVAQQFAQSSEEIATSTSQLAASSSNFINYMEDLSNSQHEMSVQVEETTKILDMINSVAKNTRVLGFNAGIEAARAGEFGRGFGVVAKEITRLADQSAESVNDIHQLLQELNRKVENVVNIVNGAMDLSSNQSEIIHEIAESIQTLTAGAEEIEKLAQKM</sequence>
<keyword evidence="1 2" id="KW-0807">Transducer</keyword>
<dbReference type="SUPFAM" id="SSF58104">
    <property type="entry name" value="Methyl-accepting chemotaxis protein (MCP) signaling domain"/>
    <property type="match status" value="1"/>
</dbReference>
<protein>
    <recommendedName>
        <fullName evidence="3">Methyl-accepting transducer domain-containing protein</fullName>
    </recommendedName>
</protein>
<accession>A0A1C0YV11</accession>
<dbReference type="Gene3D" id="1.10.287.950">
    <property type="entry name" value="Methyl-accepting chemotaxis protein"/>
    <property type="match status" value="1"/>
</dbReference>
<evidence type="ECO:0000259" key="3">
    <source>
        <dbReference type="PROSITE" id="PS50111"/>
    </source>
</evidence>
<dbReference type="PROSITE" id="PS50111">
    <property type="entry name" value="CHEMOTAXIS_TRANSDUC_2"/>
    <property type="match status" value="1"/>
</dbReference>
<evidence type="ECO:0000313" key="4">
    <source>
        <dbReference type="EMBL" id="OCS90995.1"/>
    </source>
</evidence>
<name>A0A1C0YV11_9BACL</name>
<dbReference type="GO" id="GO:0016020">
    <property type="term" value="C:membrane"/>
    <property type="evidence" value="ECO:0007669"/>
    <property type="project" value="InterPro"/>
</dbReference>
<reference evidence="4 5" key="1">
    <citation type="submission" date="2016-07" db="EMBL/GenBank/DDBJ databases">
        <title>Caryophanon latum genome sequencing.</title>
        <authorList>
            <person name="Verma A."/>
            <person name="Pal Y."/>
            <person name="Krishnamurthi S."/>
        </authorList>
    </citation>
    <scope>NUCLEOTIDE SEQUENCE [LARGE SCALE GENOMIC DNA]</scope>
    <source>
        <strain evidence="4 5">DSM 14151</strain>
    </source>
</reference>
<dbReference type="InterPro" id="IPR004089">
    <property type="entry name" value="MCPsignal_dom"/>
</dbReference>
<evidence type="ECO:0000313" key="5">
    <source>
        <dbReference type="Proteomes" id="UP000093482"/>
    </source>
</evidence>
<dbReference type="PANTHER" id="PTHR32089:SF112">
    <property type="entry name" value="LYSOZYME-LIKE PROTEIN-RELATED"/>
    <property type="match status" value="1"/>
</dbReference>
<keyword evidence="5" id="KW-1185">Reference proteome</keyword>
<dbReference type="EMBL" id="MATO01000032">
    <property type="protein sequence ID" value="OCS90995.1"/>
    <property type="molecule type" value="Genomic_DNA"/>
</dbReference>
<gene>
    <name evidence="4" type="ORF">A6K76_10515</name>
</gene>